<dbReference type="SMART" id="SM00513">
    <property type="entry name" value="SAP"/>
    <property type="match status" value="1"/>
</dbReference>
<evidence type="ECO:0000256" key="3">
    <source>
        <dbReference type="SAM" id="MobiDB-lite"/>
    </source>
</evidence>
<dbReference type="OrthoDB" id="5837849at2759"/>
<feature type="region of interest" description="Disordered" evidence="3">
    <location>
        <begin position="235"/>
        <end position="280"/>
    </location>
</feature>
<evidence type="ECO:0000313" key="6">
    <source>
        <dbReference type="Proteomes" id="UP000801492"/>
    </source>
</evidence>
<dbReference type="SUPFAM" id="SSF68906">
    <property type="entry name" value="SAP domain"/>
    <property type="match status" value="1"/>
</dbReference>
<dbReference type="Pfam" id="PF02037">
    <property type="entry name" value="SAP"/>
    <property type="match status" value="1"/>
</dbReference>
<dbReference type="Proteomes" id="UP000801492">
    <property type="component" value="Unassembled WGS sequence"/>
</dbReference>
<feature type="domain" description="SAP" evidence="4">
    <location>
        <begin position="13"/>
        <end position="47"/>
    </location>
</feature>
<feature type="compositionally biased region" description="Acidic residues" evidence="3">
    <location>
        <begin position="60"/>
        <end position="75"/>
    </location>
</feature>
<feature type="compositionally biased region" description="Polar residues" evidence="3">
    <location>
        <begin position="256"/>
        <end position="265"/>
    </location>
</feature>
<comment type="caution">
    <text evidence="5">The sequence shown here is derived from an EMBL/GenBank/DDBJ whole genome shotgun (WGS) entry which is preliminary data.</text>
</comment>
<dbReference type="InterPro" id="IPR003034">
    <property type="entry name" value="SAP_dom"/>
</dbReference>
<name>A0A8K0D2G6_IGNLU</name>
<keyword evidence="6" id="KW-1185">Reference proteome</keyword>
<protein>
    <recommendedName>
        <fullName evidence="4">SAP domain-containing protein</fullName>
    </recommendedName>
</protein>
<dbReference type="GO" id="GO:0005634">
    <property type="term" value="C:nucleus"/>
    <property type="evidence" value="ECO:0007669"/>
    <property type="project" value="TreeGrafter"/>
</dbReference>
<dbReference type="InterPro" id="IPR052240">
    <property type="entry name" value="SAP_domain_ribonucleoprotein"/>
</dbReference>
<comment type="similarity">
    <text evidence="2">Belongs to the SAP domain-containing ribonucleoprotein family.</text>
</comment>
<evidence type="ECO:0000259" key="4">
    <source>
        <dbReference type="PROSITE" id="PS50800"/>
    </source>
</evidence>
<dbReference type="EMBL" id="VTPC01003656">
    <property type="protein sequence ID" value="KAF2898193.1"/>
    <property type="molecule type" value="Genomic_DNA"/>
</dbReference>
<dbReference type="Gene3D" id="1.10.720.30">
    <property type="entry name" value="SAP domain"/>
    <property type="match status" value="1"/>
</dbReference>
<feature type="compositionally biased region" description="Basic and acidic residues" evidence="3">
    <location>
        <begin position="106"/>
        <end position="120"/>
    </location>
</feature>
<feature type="region of interest" description="Disordered" evidence="3">
    <location>
        <begin position="48"/>
        <end position="161"/>
    </location>
</feature>
<organism evidence="5 6">
    <name type="scientific">Ignelater luminosus</name>
    <name type="common">Cucubano</name>
    <name type="synonym">Pyrophorus luminosus</name>
    <dbReference type="NCBI Taxonomy" id="2038154"/>
    <lineage>
        <taxon>Eukaryota</taxon>
        <taxon>Metazoa</taxon>
        <taxon>Ecdysozoa</taxon>
        <taxon>Arthropoda</taxon>
        <taxon>Hexapoda</taxon>
        <taxon>Insecta</taxon>
        <taxon>Pterygota</taxon>
        <taxon>Neoptera</taxon>
        <taxon>Endopterygota</taxon>
        <taxon>Coleoptera</taxon>
        <taxon>Polyphaga</taxon>
        <taxon>Elateriformia</taxon>
        <taxon>Elateroidea</taxon>
        <taxon>Elateridae</taxon>
        <taxon>Agrypninae</taxon>
        <taxon>Pyrophorini</taxon>
        <taxon>Ignelater</taxon>
    </lineage>
</organism>
<dbReference type="PROSITE" id="PS50800">
    <property type="entry name" value="SAP"/>
    <property type="match status" value="1"/>
</dbReference>
<dbReference type="PANTHER" id="PTHR46551">
    <property type="entry name" value="SAP DOMAIN-CONTAINING RIBONUCLEOPROTEIN"/>
    <property type="match status" value="1"/>
</dbReference>
<evidence type="ECO:0000313" key="5">
    <source>
        <dbReference type="EMBL" id="KAF2898193.1"/>
    </source>
</evidence>
<reference evidence="5" key="1">
    <citation type="submission" date="2019-08" db="EMBL/GenBank/DDBJ databases">
        <title>The genome of the North American firefly Photinus pyralis.</title>
        <authorList>
            <consortium name="Photinus pyralis genome working group"/>
            <person name="Fallon T.R."/>
            <person name="Sander Lower S.E."/>
            <person name="Weng J.-K."/>
        </authorList>
    </citation>
    <scope>NUCLEOTIDE SEQUENCE</scope>
    <source>
        <strain evidence="5">TRF0915ILg1</strain>
        <tissue evidence="5">Whole body</tissue>
    </source>
</reference>
<keyword evidence="1" id="KW-0597">Phosphoprotein</keyword>
<evidence type="ECO:0000256" key="2">
    <source>
        <dbReference type="ARBA" id="ARBA00046328"/>
    </source>
</evidence>
<sequence length="280" mass="30948">MADTAINEESMDISKLKVPDLKRELKSRGLSTSGNKTDLMERLQASLRSKLDDTGSAESVEVDDLDDDLLNDDDLDHDHLDASESVLTELDEQLDVTPEAKAPKRKLSDAKLSSDSDSKPTKKVVLNREPSIPNDSNQKKENGDNLSTNVTEKSEDTSDKKVIKLSELSAKERLEMRAKKFGQPVSFEAKKLARAQRFSGDGSVSSSSIIAPTETANIDTLKKRAERFGGSVSKVMSSMEQQERMERRKARFGVVTASNGSASQSEKAKQRLERFKTPIK</sequence>
<gene>
    <name evidence="5" type="ORF">ILUMI_07981</name>
</gene>
<evidence type="ECO:0000256" key="1">
    <source>
        <dbReference type="ARBA" id="ARBA00022553"/>
    </source>
</evidence>
<feature type="compositionally biased region" description="Basic and acidic residues" evidence="3">
    <location>
        <begin position="266"/>
        <end position="280"/>
    </location>
</feature>
<dbReference type="GO" id="GO:0016973">
    <property type="term" value="P:poly(A)+ mRNA export from nucleus"/>
    <property type="evidence" value="ECO:0007669"/>
    <property type="project" value="TreeGrafter"/>
</dbReference>
<proteinExistence type="inferred from homology"/>
<feature type="compositionally biased region" description="Basic and acidic residues" evidence="3">
    <location>
        <begin position="152"/>
        <end position="161"/>
    </location>
</feature>
<dbReference type="InterPro" id="IPR036361">
    <property type="entry name" value="SAP_dom_sf"/>
</dbReference>
<dbReference type="AlphaFoldDB" id="A0A8K0D2G6"/>
<dbReference type="PANTHER" id="PTHR46551:SF1">
    <property type="entry name" value="SAP DOMAIN-CONTAINING RIBONUCLEOPROTEIN"/>
    <property type="match status" value="1"/>
</dbReference>
<accession>A0A8K0D2G6</accession>